<dbReference type="InterPro" id="IPR000120">
    <property type="entry name" value="Amidase"/>
</dbReference>
<dbReference type="GO" id="GO:0003824">
    <property type="term" value="F:catalytic activity"/>
    <property type="evidence" value="ECO:0007669"/>
    <property type="project" value="InterPro"/>
</dbReference>
<dbReference type="AlphaFoldDB" id="A0A7L4YT99"/>
<accession>A0A7L4YT99</accession>
<dbReference type="OrthoDB" id="182039at2"/>
<dbReference type="RefSeq" id="WP_159547123.1">
    <property type="nucleotide sequence ID" value="NZ_CP047156.1"/>
</dbReference>
<feature type="domain" description="Amidase" evidence="1">
    <location>
        <begin position="302"/>
        <end position="430"/>
    </location>
</feature>
<dbReference type="InterPro" id="IPR020556">
    <property type="entry name" value="Amidase_CS"/>
</dbReference>
<dbReference type="Gene3D" id="3.90.1300.10">
    <property type="entry name" value="Amidase signature (AS) domain"/>
    <property type="match status" value="1"/>
</dbReference>
<dbReference type="Proteomes" id="UP000463857">
    <property type="component" value="Chromosome"/>
</dbReference>
<dbReference type="Pfam" id="PF01425">
    <property type="entry name" value="Amidase"/>
    <property type="match status" value="2"/>
</dbReference>
<proteinExistence type="predicted"/>
<reference evidence="2 3" key="1">
    <citation type="journal article" date="2018" name="Int. J. Syst. Evol. Microbiol.">
        <title>Epidermidibacterium keratini gen. nov., sp. nov., a member of the family Sporichthyaceae, isolated from keratin epidermis.</title>
        <authorList>
            <person name="Lee D.G."/>
            <person name="Trujillo M.E."/>
            <person name="Kang S."/>
            <person name="Nam J.J."/>
            <person name="Kim Y.J."/>
        </authorList>
    </citation>
    <scope>NUCLEOTIDE SEQUENCE [LARGE SCALE GENOMIC DNA]</scope>
    <source>
        <strain evidence="2 3">EPI-7</strain>
    </source>
</reference>
<protein>
    <submittedName>
        <fullName evidence="2">Amidase</fullName>
    </submittedName>
</protein>
<sequence length="443" mass="46282">MIDERLRGPYYRATLSEIRADVEARGPVAVAEDALTAINRINPELNAFVYVDPDDVRAQARALAEIDAADRGPLHGVPVAIKDLIDVAGYPITLGSKVYAERVAEQDAEGVRRLRAAGAIIVGITLTHEFAFGPTGDVSAYGAAHNPHDLTRMTGGSSGGSGAAVGAGLVPLALGTDTGGSIRIPAALCGAVGFKGAHGAVPTAGVFDLAPSMDHLGPIALDVEIARLGFEVLSGATVTPQTTFVARRQDISQVPYVDPRVAALVIDAAASLGASTGDDPVGLGDWARMRADAATVMTREAFVVHQDILDVHREDYQREVWERIDGGREIDEATFAAARAAGDELRSELQRRLGDDDVLVSPTVGITAPPIGERETVVEGASGATRAIVTNLTTRWNLLGFPAISVPCGDIDGLPVGLQLVAKPGSESALFAAAAAWEARRTR</sequence>
<dbReference type="PANTHER" id="PTHR11895:SF176">
    <property type="entry name" value="AMIDASE AMID-RELATED"/>
    <property type="match status" value="1"/>
</dbReference>
<name>A0A7L4YT99_9ACTN</name>
<dbReference type="KEGG" id="eke:EK0264_18085"/>
<gene>
    <name evidence="2" type="ORF">EK0264_18085</name>
</gene>
<keyword evidence="3" id="KW-1185">Reference proteome</keyword>
<dbReference type="SUPFAM" id="SSF75304">
    <property type="entry name" value="Amidase signature (AS) enzymes"/>
    <property type="match status" value="1"/>
</dbReference>
<evidence type="ECO:0000259" key="1">
    <source>
        <dbReference type="Pfam" id="PF01425"/>
    </source>
</evidence>
<dbReference type="InterPro" id="IPR023631">
    <property type="entry name" value="Amidase_dom"/>
</dbReference>
<dbReference type="EMBL" id="CP047156">
    <property type="protein sequence ID" value="QHC01999.1"/>
    <property type="molecule type" value="Genomic_DNA"/>
</dbReference>
<evidence type="ECO:0000313" key="2">
    <source>
        <dbReference type="EMBL" id="QHC01999.1"/>
    </source>
</evidence>
<dbReference type="PANTHER" id="PTHR11895">
    <property type="entry name" value="TRANSAMIDASE"/>
    <property type="match status" value="1"/>
</dbReference>
<dbReference type="InterPro" id="IPR036928">
    <property type="entry name" value="AS_sf"/>
</dbReference>
<organism evidence="2 3">
    <name type="scientific">Epidermidibacterium keratini</name>
    <dbReference type="NCBI Taxonomy" id="1891644"/>
    <lineage>
        <taxon>Bacteria</taxon>
        <taxon>Bacillati</taxon>
        <taxon>Actinomycetota</taxon>
        <taxon>Actinomycetes</taxon>
        <taxon>Sporichthyales</taxon>
        <taxon>Sporichthyaceae</taxon>
        <taxon>Epidermidibacterium</taxon>
    </lineage>
</organism>
<evidence type="ECO:0000313" key="3">
    <source>
        <dbReference type="Proteomes" id="UP000463857"/>
    </source>
</evidence>
<feature type="domain" description="Amidase" evidence="1">
    <location>
        <begin position="31"/>
        <end position="237"/>
    </location>
</feature>
<dbReference type="InParanoid" id="A0A7L4YT99"/>
<dbReference type="PROSITE" id="PS00571">
    <property type="entry name" value="AMIDASES"/>
    <property type="match status" value="1"/>
</dbReference>